<sequence length="498" mass="56077">MASSVLSSPSIQDLPPHEDAPPKKRARGRPLKNPGQSNIPEERRQQVRKAQEAFRQRKQAAVKSLEQRAEALEDCVEEISKVFLSFSESMLKTQMVQRDPEIGRSLLSTTSKIIDLARIAVAENEELEPKIDGSISRQLSVTKDRQSSLSAMDLPHVRLPDISRPSNFFGNGWFDYEPHGLLRLPEGNQDLSMPPLGFGMHLIRTNLQVAYFALMDDSGTQNPLVMQMFKYAFLYHTRHEIMANLRWFLEHGMQAQRWLGRAVFGFDSTLSLQHFNVVQREFRPKILHPLVDAQALLGADYASTSSPFLNAFDVEEYLITKGAYHIDNEIIHLQTCTCKLEHTMNSRCRSDQLHTLQSASTPNDPSVSTYSSEVYEIGPWTTTSAALFPDALDESENLPTDTPLDDSSKPVVDSRGKPCEVFDFNALLKDENHQSIMQDENDQDQREESCERGQIVSLSVPLLLDNLIRNSLCLGTGPGYPRNSIDVAIQSSMHPPMP</sequence>
<feature type="compositionally biased region" description="Polar residues" evidence="2">
    <location>
        <begin position="1"/>
        <end position="11"/>
    </location>
</feature>
<feature type="coiled-coil region" evidence="1">
    <location>
        <begin position="55"/>
        <end position="82"/>
    </location>
</feature>
<dbReference type="CDD" id="cd14688">
    <property type="entry name" value="bZIP_YAP"/>
    <property type="match status" value="1"/>
</dbReference>
<dbReference type="GeneID" id="28816263"/>
<dbReference type="GO" id="GO:0003700">
    <property type="term" value="F:DNA-binding transcription factor activity"/>
    <property type="evidence" value="ECO:0007669"/>
    <property type="project" value="InterPro"/>
</dbReference>
<accession>A0A194XQ10</accession>
<dbReference type="AlphaFoldDB" id="A0A194XQ10"/>
<gene>
    <name evidence="3" type="ORF">LY89DRAFT_294369</name>
</gene>
<dbReference type="InParanoid" id="A0A194XQ10"/>
<evidence type="ECO:0000313" key="4">
    <source>
        <dbReference type="Proteomes" id="UP000070700"/>
    </source>
</evidence>
<evidence type="ECO:0000256" key="2">
    <source>
        <dbReference type="SAM" id="MobiDB-lite"/>
    </source>
</evidence>
<keyword evidence="4" id="KW-1185">Reference proteome</keyword>
<dbReference type="PANTHER" id="PTHR40618:SF1">
    <property type="entry name" value="B-ZIP TRANSCRIPTION FACTOR (EUROFUNG)"/>
    <property type="match status" value="1"/>
</dbReference>
<dbReference type="Gene3D" id="1.20.5.170">
    <property type="match status" value="1"/>
</dbReference>
<dbReference type="Proteomes" id="UP000070700">
    <property type="component" value="Unassembled WGS sequence"/>
</dbReference>
<feature type="region of interest" description="Disordered" evidence="2">
    <location>
        <begin position="393"/>
        <end position="414"/>
    </location>
</feature>
<dbReference type="KEGG" id="psco:LY89DRAFT_294369"/>
<evidence type="ECO:0008006" key="5">
    <source>
        <dbReference type="Google" id="ProtNLM"/>
    </source>
</evidence>
<dbReference type="RefSeq" id="XP_018076700.1">
    <property type="nucleotide sequence ID" value="XM_018206537.1"/>
</dbReference>
<protein>
    <recommendedName>
        <fullName evidence="5">BZIP domain-containing protein</fullName>
    </recommendedName>
</protein>
<feature type="compositionally biased region" description="Basic and acidic residues" evidence="2">
    <location>
        <begin position="40"/>
        <end position="55"/>
    </location>
</feature>
<dbReference type="EMBL" id="KQ947406">
    <property type="protein sequence ID" value="KUJ22345.1"/>
    <property type="molecule type" value="Genomic_DNA"/>
</dbReference>
<evidence type="ECO:0000256" key="1">
    <source>
        <dbReference type="SAM" id="Coils"/>
    </source>
</evidence>
<dbReference type="InterPro" id="IPR046347">
    <property type="entry name" value="bZIP_sf"/>
</dbReference>
<reference evidence="3 4" key="1">
    <citation type="submission" date="2015-10" db="EMBL/GenBank/DDBJ databases">
        <title>Full genome of DAOMC 229536 Phialocephala scopiformis, a fungal endophyte of spruce producing the potent anti-insectan compound rugulosin.</title>
        <authorList>
            <consortium name="DOE Joint Genome Institute"/>
            <person name="Walker A.K."/>
            <person name="Frasz S.L."/>
            <person name="Seifert K.A."/>
            <person name="Miller J.D."/>
            <person name="Mondo S.J."/>
            <person name="Labutti K."/>
            <person name="Lipzen A."/>
            <person name="Dockter R."/>
            <person name="Kennedy M."/>
            <person name="Grigoriev I.V."/>
            <person name="Spatafora J.W."/>
        </authorList>
    </citation>
    <scope>NUCLEOTIDE SEQUENCE [LARGE SCALE GENOMIC DNA]</scope>
    <source>
        <strain evidence="3 4">CBS 120377</strain>
    </source>
</reference>
<feature type="region of interest" description="Disordered" evidence="2">
    <location>
        <begin position="1"/>
        <end position="55"/>
    </location>
</feature>
<dbReference type="PANTHER" id="PTHR40618">
    <property type="entry name" value="B-ZIP TRANSCRIPTION FACTOR (EUROFUNG)-RELATED"/>
    <property type="match status" value="1"/>
</dbReference>
<organism evidence="3 4">
    <name type="scientific">Mollisia scopiformis</name>
    <name type="common">Conifer needle endophyte fungus</name>
    <name type="synonym">Phialocephala scopiformis</name>
    <dbReference type="NCBI Taxonomy" id="149040"/>
    <lineage>
        <taxon>Eukaryota</taxon>
        <taxon>Fungi</taxon>
        <taxon>Dikarya</taxon>
        <taxon>Ascomycota</taxon>
        <taxon>Pezizomycotina</taxon>
        <taxon>Leotiomycetes</taxon>
        <taxon>Helotiales</taxon>
        <taxon>Mollisiaceae</taxon>
        <taxon>Mollisia</taxon>
    </lineage>
</organism>
<name>A0A194XQ10_MOLSC</name>
<evidence type="ECO:0000313" key="3">
    <source>
        <dbReference type="EMBL" id="KUJ22345.1"/>
    </source>
</evidence>
<dbReference type="SUPFAM" id="SSF57959">
    <property type="entry name" value="Leucine zipper domain"/>
    <property type="match status" value="1"/>
</dbReference>
<proteinExistence type="predicted"/>
<keyword evidence="1" id="KW-0175">Coiled coil</keyword>
<dbReference type="OrthoDB" id="3555317at2759"/>